<name>A0ABM3GL11_NEOLC</name>
<dbReference type="RefSeq" id="XP_046600955.1">
    <property type="nucleotide sequence ID" value="XM_046744999.1"/>
</dbReference>
<proteinExistence type="predicted"/>
<evidence type="ECO:0000256" key="1">
    <source>
        <dbReference type="SAM" id="MobiDB-lite"/>
    </source>
</evidence>
<organism evidence="2 4">
    <name type="scientific">Neodiprion lecontei</name>
    <name type="common">Redheaded pine sawfly</name>
    <dbReference type="NCBI Taxonomy" id="441921"/>
    <lineage>
        <taxon>Eukaryota</taxon>
        <taxon>Metazoa</taxon>
        <taxon>Ecdysozoa</taxon>
        <taxon>Arthropoda</taxon>
        <taxon>Hexapoda</taxon>
        <taxon>Insecta</taxon>
        <taxon>Pterygota</taxon>
        <taxon>Neoptera</taxon>
        <taxon>Endopterygota</taxon>
        <taxon>Hymenoptera</taxon>
        <taxon>Tenthredinoidea</taxon>
        <taxon>Diprionidae</taxon>
        <taxon>Diprioninae</taxon>
        <taxon>Neodiprion</taxon>
    </lineage>
</organism>
<keyword evidence="2" id="KW-1185">Reference proteome</keyword>
<feature type="compositionally biased region" description="Basic and acidic residues" evidence="1">
    <location>
        <begin position="83"/>
        <end position="98"/>
    </location>
</feature>
<dbReference type="GeneID" id="107222745"/>
<evidence type="ECO:0000313" key="4">
    <source>
        <dbReference type="RefSeq" id="XP_046600961.1"/>
    </source>
</evidence>
<feature type="region of interest" description="Disordered" evidence="1">
    <location>
        <begin position="74"/>
        <end position="98"/>
    </location>
</feature>
<dbReference type="RefSeq" id="XP_046600961.1">
    <property type="nucleotide sequence ID" value="XM_046745005.1"/>
</dbReference>
<dbReference type="Proteomes" id="UP000829291">
    <property type="component" value="Chromosome 1"/>
</dbReference>
<evidence type="ECO:0000313" key="2">
    <source>
        <dbReference type="Proteomes" id="UP000829291"/>
    </source>
</evidence>
<sequence length="429" mass="48558">MDISPNRPSKIYLVKDKSVDLDYIVEDSQPGNYLNSDQGCSQESTNQNSTTHVSSEFEENLNCFKKTHKQFYSNNNEDNQSLKSERNESKAYKRDRKQDYQQFTVNTDLIDESDTSTDSSNDEIFPTHNLCKSNFTSLKVVNAKENTRIKLMPKKEVNSTCDSICSGSNHKFGNNENVEDESVESEIENMTDDSNQVPCVSLMCKRVFIGSYHYGPNETVIISQKGMEMRVPLPNDSTTIIMLNIKFEYLLKVLFYSGETIPSLIFWAASEAGPIVREELGMKGPKGPYYDSVAKGRFFPSLIMKVCTTVSLLILTGRILFIVPDDRCRRIILLLHKVTKETKLMLESLFTPNNALLVLNFSDTKTILGYALPAKIWKPIKKSLQTTKKYASRVKNSVTSKLQSSFKESQNHITLSLQTPSSVEKSIAN</sequence>
<accession>A0ABM3GL11</accession>
<protein>
    <submittedName>
        <fullName evidence="3 4">Uncharacterized protein LOC107222745 isoform X1</fullName>
    </submittedName>
</protein>
<evidence type="ECO:0000313" key="3">
    <source>
        <dbReference type="RefSeq" id="XP_046600955.1"/>
    </source>
</evidence>
<reference evidence="3 4" key="1">
    <citation type="submission" date="2025-05" db="UniProtKB">
        <authorList>
            <consortium name="RefSeq"/>
        </authorList>
    </citation>
    <scope>IDENTIFICATION</scope>
    <source>
        <tissue evidence="3 4">Thorax and Abdomen</tissue>
    </source>
</reference>
<gene>
    <name evidence="3 4" type="primary">LOC107222745</name>
</gene>